<dbReference type="RefSeq" id="WP_183636139.1">
    <property type="nucleotide sequence ID" value="NZ_BAABLE010000005.1"/>
</dbReference>
<evidence type="ECO:0000313" key="3">
    <source>
        <dbReference type="EMBL" id="MBB4014261.1"/>
    </source>
</evidence>
<feature type="transmembrane region" description="Helical" evidence="1">
    <location>
        <begin position="181"/>
        <end position="200"/>
    </location>
</feature>
<organism evidence="3 4">
    <name type="scientific">Niveibacterium umoris</name>
    <dbReference type="NCBI Taxonomy" id="1193620"/>
    <lineage>
        <taxon>Bacteria</taxon>
        <taxon>Pseudomonadati</taxon>
        <taxon>Pseudomonadota</taxon>
        <taxon>Betaproteobacteria</taxon>
        <taxon>Rhodocyclales</taxon>
        <taxon>Rhodocyclaceae</taxon>
        <taxon>Niveibacterium</taxon>
    </lineage>
</organism>
<dbReference type="GO" id="GO:0016020">
    <property type="term" value="C:membrane"/>
    <property type="evidence" value="ECO:0007669"/>
    <property type="project" value="InterPro"/>
</dbReference>
<feature type="transmembrane region" description="Helical" evidence="1">
    <location>
        <begin position="269"/>
        <end position="286"/>
    </location>
</feature>
<proteinExistence type="predicted"/>
<feature type="transmembrane region" description="Helical" evidence="1">
    <location>
        <begin position="212"/>
        <end position="232"/>
    </location>
</feature>
<feature type="transmembrane region" description="Helical" evidence="1">
    <location>
        <begin position="42"/>
        <end position="59"/>
    </location>
</feature>
<feature type="transmembrane region" description="Helical" evidence="1">
    <location>
        <begin position="244"/>
        <end position="263"/>
    </location>
</feature>
<keyword evidence="4" id="KW-1185">Reference proteome</keyword>
<gene>
    <name evidence="3" type="ORF">GGR36_003607</name>
</gene>
<evidence type="ECO:0000313" key="4">
    <source>
        <dbReference type="Proteomes" id="UP000561045"/>
    </source>
</evidence>
<feature type="transmembrane region" description="Helical" evidence="1">
    <location>
        <begin position="71"/>
        <end position="92"/>
    </location>
</feature>
<dbReference type="PANTHER" id="PTHR22911:SF79">
    <property type="entry name" value="MOBA-LIKE NTP TRANSFERASE DOMAIN-CONTAINING PROTEIN"/>
    <property type="match status" value="1"/>
</dbReference>
<dbReference type="EMBL" id="JACIET010000002">
    <property type="protein sequence ID" value="MBB4014261.1"/>
    <property type="molecule type" value="Genomic_DNA"/>
</dbReference>
<feature type="transmembrane region" description="Helical" evidence="1">
    <location>
        <begin position="129"/>
        <end position="146"/>
    </location>
</feature>
<protein>
    <submittedName>
        <fullName evidence="3">Drug/metabolite transporter (DMT)-like permease</fullName>
    </submittedName>
</protein>
<dbReference type="AlphaFoldDB" id="A0A840BL15"/>
<comment type="caution">
    <text evidence="3">The sequence shown here is derived from an EMBL/GenBank/DDBJ whole genome shotgun (WGS) entry which is preliminary data.</text>
</comment>
<reference evidence="3 4" key="1">
    <citation type="submission" date="2020-08" db="EMBL/GenBank/DDBJ databases">
        <title>Genomic Encyclopedia of Type Strains, Phase IV (KMG-IV): sequencing the most valuable type-strain genomes for metagenomic binning, comparative biology and taxonomic classification.</title>
        <authorList>
            <person name="Goeker M."/>
        </authorList>
    </citation>
    <scope>NUCLEOTIDE SEQUENCE [LARGE SCALE GENOMIC DNA]</scope>
    <source>
        <strain evidence="3 4">DSM 106739</strain>
    </source>
</reference>
<dbReference type="SUPFAM" id="SSF103481">
    <property type="entry name" value="Multidrug resistance efflux transporter EmrE"/>
    <property type="match status" value="2"/>
</dbReference>
<keyword evidence="1" id="KW-0472">Membrane</keyword>
<keyword evidence="1" id="KW-1133">Transmembrane helix</keyword>
<dbReference type="PROSITE" id="PS51257">
    <property type="entry name" value="PROKAR_LIPOPROTEIN"/>
    <property type="match status" value="1"/>
</dbReference>
<dbReference type="PANTHER" id="PTHR22911">
    <property type="entry name" value="ACYL-MALONYL CONDENSING ENZYME-RELATED"/>
    <property type="match status" value="1"/>
</dbReference>
<feature type="domain" description="EamA" evidence="2">
    <location>
        <begin position="10"/>
        <end position="143"/>
    </location>
</feature>
<feature type="transmembrane region" description="Helical" evidence="1">
    <location>
        <begin position="98"/>
        <end position="117"/>
    </location>
</feature>
<sequence length="287" mass="29438">MPHSERGRLIGALLVLVAAACFGLMPIFSAPAWRDGLRPADLLSLRFAIAAAILWLIVFTRRQPLPRGHSLFLLIGMGTLGYAGLAMCYFTALTVAPAVVVALLLYLYPAFVTALAWLLHGERADRRRLIALGCALGGCALTIGYASGAQPLGIALGVASGLIYALYTLAGRRLPAGTPAFSQAAVVCSSGCLAISLLTLPTGPHLPQSAQAWAGVVALAVVSTVLGVSCFLAGLRRLGPTRTATLSTFEPVVTALAGAAFLGQPLGPGTLAGGALILLAGFLVVGR</sequence>
<dbReference type="InterPro" id="IPR000620">
    <property type="entry name" value="EamA_dom"/>
</dbReference>
<evidence type="ECO:0000259" key="2">
    <source>
        <dbReference type="Pfam" id="PF00892"/>
    </source>
</evidence>
<evidence type="ECO:0000256" key="1">
    <source>
        <dbReference type="SAM" id="Phobius"/>
    </source>
</evidence>
<accession>A0A840BL15</accession>
<dbReference type="Pfam" id="PF00892">
    <property type="entry name" value="EamA"/>
    <property type="match status" value="2"/>
</dbReference>
<keyword evidence="1" id="KW-0812">Transmembrane</keyword>
<dbReference type="InterPro" id="IPR037185">
    <property type="entry name" value="EmrE-like"/>
</dbReference>
<dbReference type="Proteomes" id="UP000561045">
    <property type="component" value="Unassembled WGS sequence"/>
</dbReference>
<feature type="transmembrane region" description="Helical" evidence="1">
    <location>
        <begin position="152"/>
        <end position="169"/>
    </location>
</feature>
<feature type="domain" description="EamA" evidence="2">
    <location>
        <begin position="152"/>
        <end position="285"/>
    </location>
</feature>
<name>A0A840BL15_9RHOO</name>